<accession>A0A5J4TRP7</accession>
<sequence length="75" mass="9289">MKKDFARHNSAKNTTLIRLRFRQRQFSENTNMYEVRFRQTQFSNKIGTRRFRLKQRNIPLVFHPLSLFEMHITYP</sequence>
<dbReference type="AlphaFoldDB" id="A0A5J4TRP7"/>
<organism evidence="1 2">
    <name type="scientific">Streblomastix strix</name>
    <dbReference type="NCBI Taxonomy" id="222440"/>
    <lineage>
        <taxon>Eukaryota</taxon>
        <taxon>Metamonada</taxon>
        <taxon>Preaxostyla</taxon>
        <taxon>Oxymonadida</taxon>
        <taxon>Streblomastigidae</taxon>
        <taxon>Streblomastix</taxon>
    </lineage>
</organism>
<gene>
    <name evidence="1" type="ORF">EZS28_043489</name>
</gene>
<comment type="caution">
    <text evidence="1">The sequence shown here is derived from an EMBL/GenBank/DDBJ whole genome shotgun (WGS) entry which is preliminary data.</text>
</comment>
<reference evidence="1 2" key="1">
    <citation type="submission" date="2019-03" db="EMBL/GenBank/DDBJ databases">
        <title>Single cell metagenomics reveals metabolic interactions within the superorganism composed of flagellate Streblomastix strix and complex community of Bacteroidetes bacteria on its surface.</title>
        <authorList>
            <person name="Treitli S.C."/>
            <person name="Kolisko M."/>
            <person name="Husnik F."/>
            <person name="Keeling P."/>
            <person name="Hampl V."/>
        </authorList>
    </citation>
    <scope>NUCLEOTIDE SEQUENCE [LARGE SCALE GENOMIC DNA]</scope>
    <source>
        <strain evidence="1">ST1C</strain>
    </source>
</reference>
<proteinExistence type="predicted"/>
<dbReference type="Proteomes" id="UP000324800">
    <property type="component" value="Unassembled WGS sequence"/>
</dbReference>
<evidence type="ECO:0000313" key="1">
    <source>
        <dbReference type="EMBL" id="KAA6360984.1"/>
    </source>
</evidence>
<protein>
    <submittedName>
        <fullName evidence="1">Uncharacterized protein</fullName>
    </submittedName>
</protein>
<name>A0A5J4TRP7_9EUKA</name>
<evidence type="ECO:0000313" key="2">
    <source>
        <dbReference type="Proteomes" id="UP000324800"/>
    </source>
</evidence>
<dbReference type="EMBL" id="SNRW01026184">
    <property type="protein sequence ID" value="KAA6360984.1"/>
    <property type="molecule type" value="Genomic_DNA"/>
</dbReference>